<dbReference type="STRING" id="1069081.SAMN05660197_0750"/>
<keyword evidence="2" id="KW-1185">Reference proteome</keyword>
<proteinExistence type="predicted"/>
<organism evidence="1 2">
    <name type="scientific">Nitratiruptor tergarcus DSM 16512</name>
    <dbReference type="NCBI Taxonomy" id="1069081"/>
    <lineage>
        <taxon>Bacteria</taxon>
        <taxon>Pseudomonadati</taxon>
        <taxon>Campylobacterota</taxon>
        <taxon>Epsilonproteobacteria</taxon>
        <taxon>Nautiliales</taxon>
        <taxon>Nitratiruptoraceae</taxon>
        <taxon>Nitratiruptor</taxon>
    </lineage>
</organism>
<reference evidence="2" key="1">
    <citation type="submission" date="2017-04" db="EMBL/GenBank/DDBJ databases">
        <authorList>
            <person name="Varghese N."/>
            <person name="Submissions S."/>
        </authorList>
    </citation>
    <scope>NUCLEOTIDE SEQUENCE [LARGE SCALE GENOMIC DNA]</scope>
    <source>
        <strain evidence="2">DSM 16512</strain>
    </source>
</reference>
<gene>
    <name evidence="1" type="ORF">SAMN05660197_0750</name>
</gene>
<accession>A0A1W1WRW5</accession>
<dbReference type="Proteomes" id="UP000192602">
    <property type="component" value="Unassembled WGS sequence"/>
</dbReference>
<dbReference type="AlphaFoldDB" id="A0A1W1WRW5"/>
<protein>
    <submittedName>
        <fullName evidence="1">Uncharacterized protein</fullName>
    </submittedName>
</protein>
<sequence>MIRANRIQGNRSDFRGDYEDIQSIIFTFYRIVSFYYIGLRGAIDWIITNNIFNVIKSFGFDVVLKPGLYPRRNVIAPVSNGAITDAGSNCKFFLIQSSFFEKLFESFFSHIVPLKYGFNAHYSKKCTKSIRIKIDNNVLVYYNIF</sequence>
<dbReference type="EMBL" id="FWWZ01000001">
    <property type="protein sequence ID" value="SMC08959.1"/>
    <property type="molecule type" value="Genomic_DNA"/>
</dbReference>
<evidence type="ECO:0000313" key="2">
    <source>
        <dbReference type="Proteomes" id="UP000192602"/>
    </source>
</evidence>
<evidence type="ECO:0000313" key="1">
    <source>
        <dbReference type="EMBL" id="SMC08959.1"/>
    </source>
</evidence>
<name>A0A1W1WRW5_9BACT</name>